<keyword evidence="2" id="KW-1185">Reference proteome</keyword>
<gene>
    <name evidence="1" type="ORF">GCM10007972_24700</name>
</gene>
<reference evidence="2" key="1">
    <citation type="journal article" date="2019" name="Int. J. Syst. Evol. Microbiol.">
        <title>The Global Catalogue of Microorganisms (GCM) 10K type strain sequencing project: providing services to taxonomists for standard genome sequencing and annotation.</title>
        <authorList>
            <consortium name="The Broad Institute Genomics Platform"/>
            <consortium name="The Broad Institute Genome Sequencing Center for Infectious Disease"/>
            <person name="Wu L."/>
            <person name="Ma J."/>
        </authorList>
    </citation>
    <scope>NUCLEOTIDE SEQUENCE [LARGE SCALE GENOMIC DNA]</scope>
    <source>
        <strain evidence="2">JCM 17843</strain>
    </source>
</reference>
<organism evidence="1 2">
    <name type="scientific">Iodidimonas muriae</name>
    <dbReference type="NCBI Taxonomy" id="261467"/>
    <lineage>
        <taxon>Bacteria</taxon>
        <taxon>Pseudomonadati</taxon>
        <taxon>Pseudomonadota</taxon>
        <taxon>Alphaproteobacteria</taxon>
        <taxon>Iodidimonadales</taxon>
        <taxon>Iodidimonadaceae</taxon>
        <taxon>Iodidimonas</taxon>
    </lineage>
</organism>
<dbReference type="Proteomes" id="UP000602381">
    <property type="component" value="Unassembled WGS sequence"/>
</dbReference>
<sequence>MAFEGEPFAEGEIDVNDLAPALLALGDVIQAANRALNGGRVHARLKLRATNEGSFEALLSIDVSMVDAIRDILDAVAESPDRVVAADQLLDLLIKGGTILGVSLTSLFGAVKLLRGRRPDKVEDRGDGMTSITVNQTTIIVDKRTVDLLENLPTREALEDFGSKALGVPGVTSLKIGEKGSEDELVLTANDRSAFKVPEPVDEEPQIDVMEREVWLKIVTSHFRDGYKWRFTDGGDKPFTADMEDAEFLNQALEGKIALSANDTLRCQIREEQKLTSAGLTKEVKVVKVIEHIPGAKQFRLL</sequence>
<accession>A0ABQ2LFM0</accession>
<comment type="caution">
    <text evidence="1">The sequence shown here is derived from an EMBL/GenBank/DDBJ whole genome shotgun (WGS) entry which is preliminary data.</text>
</comment>
<protein>
    <submittedName>
        <fullName evidence="1">Uncharacterized protein</fullName>
    </submittedName>
</protein>
<dbReference type="EMBL" id="BMOV01000010">
    <property type="protein sequence ID" value="GGO16071.1"/>
    <property type="molecule type" value="Genomic_DNA"/>
</dbReference>
<evidence type="ECO:0000313" key="2">
    <source>
        <dbReference type="Proteomes" id="UP000602381"/>
    </source>
</evidence>
<name>A0ABQ2LFM0_9PROT</name>
<proteinExistence type="predicted"/>
<evidence type="ECO:0000313" key="1">
    <source>
        <dbReference type="EMBL" id="GGO16071.1"/>
    </source>
</evidence>